<dbReference type="Pfam" id="PF13432">
    <property type="entry name" value="TPR_16"/>
    <property type="match status" value="1"/>
</dbReference>
<dbReference type="SUPFAM" id="SSF48452">
    <property type="entry name" value="TPR-like"/>
    <property type="match status" value="1"/>
</dbReference>
<dbReference type="PANTHER" id="PTHR12788">
    <property type="entry name" value="PROTEIN-TYROSINE SULFOTRANSFERASE 2"/>
    <property type="match status" value="1"/>
</dbReference>
<evidence type="ECO:0000313" key="4">
    <source>
        <dbReference type="Proteomes" id="UP000219329"/>
    </source>
</evidence>
<name>A0A2A5WG71_9GAMM</name>
<proteinExistence type="predicted"/>
<dbReference type="AlphaFoldDB" id="A0A2A5WG71"/>
<dbReference type="PANTHER" id="PTHR12788:SF10">
    <property type="entry name" value="PROTEIN-TYROSINE SULFOTRANSFERASE"/>
    <property type="match status" value="1"/>
</dbReference>
<dbReference type="Proteomes" id="UP000219329">
    <property type="component" value="Unassembled WGS sequence"/>
</dbReference>
<dbReference type="Pfam" id="PF13469">
    <property type="entry name" value="Sulfotransfer_3"/>
    <property type="match status" value="1"/>
</dbReference>
<evidence type="ECO:0000259" key="2">
    <source>
        <dbReference type="Pfam" id="PF23914"/>
    </source>
</evidence>
<dbReference type="InterPro" id="IPR056413">
    <property type="entry name" value="TPR_CcmH_CycH"/>
</dbReference>
<comment type="caution">
    <text evidence="3">The sequence shown here is derived from an EMBL/GenBank/DDBJ whole genome shotgun (WGS) entry which is preliminary data.</text>
</comment>
<keyword evidence="1" id="KW-0808">Transferase</keyword>
<dbReference type="InterPro" id="IPR011990">
    <property type="entry name" value="TPR-like_helical_dom_sf"/>
</dbReference>
<organism evidence="3 4">
    <name type="scientific">OM182 bacterium MED-G28</name>
    <dbReference type="NCBI Taxonomy" id="1986256"/>
    <lineage>
        <taxon>Bacteria</taxon>
        <taxon>Pseudomonadati</taxon>
        <taxon>Pseudomonadota</taxon>
        <taxon>Gammaproteobacteria</taxon>
        <taxon>OMG group</taxon>
        <taxon>OM182 clade</taxon>
    </lineage>
</organism>
<dbReference type="Gene3D" id="3.40.50.300">
    <property type="entry name" value="P-loop containing nucleotide triphosphate hydrolases"/>
    <property type="match status" value="1"/>
</dbReference>
<sequence>MADTLEEIQRRIIAKEFKSALESLDVLVTQKEPHPESLYMQAVCYRYTNQPSLALKSLLRLKQISPDHGRAHQEEGHAYRALGKTQLALRSYERASFYNPALESSLRSQIELLSKGDEADRVRRTQSQLDRLLKLPKPLIAVMDLISQGKLLKAEDLCRKFMQKVPRNIDGMRLLADIGIRLGVLEDAEFLLESAVAFEPNNTEARIDYIKALRKRQKYTKALDQAKQLTISAPENLQFQSIFAIECMQTGDFETAIEKFNDILKRLPGDPVTLTSKGHALKTKGDGDEAISSYRRAIHHHRSHGEAYYSLANLKTYQFNSNEISSMQEMVKDSNLSFMDRVYLNFALGKGLEDSRNYAESFKYYQQGNLLKKSQSRYKAEQMTQELQAQKEFCNADFFSRHKNVGHKTRDPIFILGLPRAGSTLLEQILSSHSEIDGTLELPNILSLSQRLRRLSFKNEVPGYPQILSSLKNEQFKEYGQAFIEDTQIHRLEAPLFIDKMPNNFRHIALIKLILPNAKVIDARRNPLDCCFSGFKQLFAEGQEFTYDLHDIGQYYCNYLDLMNHWNEVLPGFILRVNNEDVIDDLEGQVRRMLDFCGLKFQESCLNFHQTKRNVRTPSAEQVRQPVSRSGVDNWKPFEEFLTPLKESLGKEILNSSMGI</sequence>
<gene>
    <name evidence="3" type="ORF">CNF02_00555</name>
</gene>
<dbReference type="SUPFAM" id="SSF52540">
    <property type="entry name" value="P-loop containing nucleoside triphosphate hydrolases"/>
    <property type="match status" value="1"/>
</dbReference>
<dbReference type="EMBL" id="NTJZ01000001">
    <property type="protein sequence ID" value="PDH35247.1"/>
    <property type="molecule type" value="Genomic_DNA"/>
</dbReference>
<accession>A0A2A5WG71</accession>
<evidence type="ECO:0000313" key="3">
    <source>
        <dbReference type="EMBL" id="PDH35247.1"/>
    </source>
</evidence>
<dbReference type="InterPro" id="IPR019734">
    <property type="entry name" value="TPR_rpt"/>
</dbReference>
<feature type="domain" description="Cytochrome c-type biogenesis protein H TPR" evidence="2">
    <location>
        <begin position="159"/>
        <end position="270"/>
    </location>
</feature>
<dbReference type="GO" id="GO:0008476">
    <property type="term" value="F:protein-tyrosine sulfotransferase activity"/>
    <property type="evidence" value="ECO:0007669"/>
    <property type="project" value="InterPro"/>
</dbReference>
<evidence type="ECO:0000256" key="1">
    <source>
        <dbReference type="ARBA" id="ARBA00022679"/>
    </source>
</evidence>
<reference evidence="3 4" key="1">
    <citation type="submission" date="2017-08" db="EMBL/GenBank/DDBJ databases">
        <title>Fine stratification of microbial communities through a metagenomic profile of the photic zone.</title>
        <authorList>
            <person name="Haro-Moreno J.M."/>
            <person name="Lopez-Perez M."/>
            <person name="De La Torre J."/>
            <person name="Picazo A."/>
            <person name="Camacho A."/>
            <person name="Rodriguez-Valera F."/>
        </authorList>
    </citation>
    <scope>NUCLEOTIDE SEQUENCE [LARGE SCALE GENOMIC DNA]</scope>
    <source>
        <strain evidence="3">MED-G28</strain>
    </source>
</reference>
<dbReference type="SMART" id="SM00028">
    <property type="entry name" value="TPR"/>
    <property type="match status" value="5"/>
</dbReference>
<dbReference type="Pfam" id="PF23914">
    <property type="entry name" value="TPR_CcmH_CycH"/>
    <property type="match status" value="1"/>
</dbReference>
<dbReference type="Gene3D" id="1.25.40.10">
    <property type="entry name" value="Tetratricopeptide repeat domain"/>
    <property type="match status" value="2"/>
</dbReference>
<protein>
    <recommendedName>
        <fullName evidence="2">Cytochrome c-type biogenesis protein H TPR domain-containing protein</fullName>
    </recommendedName>
</protein>
<dbReference type="InterPro" id="IPR026634">
    <property type="entry name" value="TPST-like"/>
</dbReference>
<dbReference type="InterPro" id="IPR027417">
    <property type="entry name" value="P-loop_NTPase"/>
</dbReference>